<dbReference type="Proteomes" id="UP001157418">
    <property type="component" value="Unassembled WGS sequence"/>
</dbReference>
<sequence>MEKFGVFNEDWKWLLLESLCCSVAANKTTSGFSGFIRRNWPNVCYAFGRLGNLLCFSMIQWKDCLLHGCKSVFDLGTAALFIIIWSCFLSLTSMSCLLYILLSMVRLPTFPYKTSNSSFIALKVANRFPFFQFEEPKVPESFLEDDITEIKFCVNGEEDEHEQVNSCKS</sequence>
<gene>
    <name evidence="2" type="ORF">LVIROSA_LOCUS38285</name>
</gene>
<keyword evidence="1" id="KW-1133">Transmembrane helix</keyword>
<keyword evidence="3" id="KW-1185">Reference proteome</keyword>
<keyword evidence="1" id="KW-0472">Membrane</keyword>
<evidence type="ECO:0000256" key="1">
    <source>
        <dbReference type="SAM" id="Phobius"/>
    </source>
</evidence>
<reference evidence="2 3" key="1">
    <citation type="submission" date="2022-01" db="EMBL/GenBank/DDBJ databases">
        <authorList>
            <person name="Xiong W."/>
            <person name="Schranz E."/>
        </authorList>
    </citation>
    <scope>NUCLEOTIDE SEQUENCE [LARGE SCALE GENOMIC DNA]</scope>
</reference>
<evidence type="ECO:0000313" key="2">
    <source>
        <dbReference type="EMBL" id="CAH1453006.1"/>
    </source>
</evidence>
<proteinExistence type="predicted"/>
<dbReference type="AlphaFoldDB" id="A0AAU9PTP5"/>
<organism evidence="2 3">
    <name type="scientific">Lactuca virosa</name>
    <dbReference type="NCBI Taxonomy" id="75947"/>
    <lineage>
        <taxon>Eukaryota</taxon>
        <taxon>Viridiplantae</taxon>
        <taxon>Streptophyta</taxon>
        <taxon>Embryophyta</taxon>
        <taxon>Tracheophyta</taxon>
        <taxon>Spermatophyta</taxon>
        <taxon>Magnoliopsida</taxon>
        <taxon>eudicotyledons</taxon>
        <taxon>Gunneridae</taxon>
        <taxon>Pentapetalae</taxon>
        <taxon>asterids</taxon>
        <taxon>campanulids</taxon>
        <taxon>Asterales</taxon>
        <taxon>Asteraceae</taxon>
        <taxon>Cichorioideae</taxon>
        <taxon>Cichorieae</taxon>
        <taxon>Lactucinae</taxon>
        <taxon>Lactuca</taxon>
    </lineage>
</organism>
<dbReference type="EMBL" id="CAKMRJ010005745">
    <property type="protein sequence ID" value="CAH1453006.1"/>
    <property type="molecule type" value="Genomic_DNA"/>
</dbReference>
<accession>A0AAU9PTP5</accession>
<name>A0AAU9PTP5_9ASTR</name>
<dbReference type="PANTHER" id="PTHR45270:SF1">
    <property type="entry name" value="CHAPERONE DNAJ-DOMAIN SUPERFAMILY PROTEIN"/>
    <property type="match status" value="1"/>
</dbReference>
<dbReference type="PANTHER" id="PTHR45270">
    <property type="entry name" value="OS03G0832900 PROTEIN"/>
    <property type="match status" value="1"/>
</dbReference>
<evidence type="ECO:0000313" key="3">
    <source>
        <dbReference type="Proteomes" id="UP001157418"/>
    </source>
</evidence>
<protein>
    <submittedName>
        <fullName evidence="2">Uncharacterized protein</fullName>
    </submittedName>
</protein>
<keyword evidence="1" id="KW-0812">Transmembrane</keyword>
<feature type="transmembrane region" description="Helical" evidence="1">
    <location>
        <begin position="78"/>
        <end position="102"/>
    </location>
</feature>
<comment type="caution">
    <text evidence="2">The sequence shown here is derived from an EMBL/GenBank/DDBJ whole genome shotgun (WGS) entry which is preliminary data.</text>
</comment>